<dbReference type="RefSeq" id="WP_169588781.1">
    <property type="nucleotide sequence ID" value="NZ_JABBGK010000001.1"/>
</dbReference>
<dbReference type="InterPro" id="IPR050979">
    <property type="entry name" value="LD-transpeptidase"/>
</dbReference>
<dbReference type="GO" id="GO:0008360">
    <property type="term" value="P:regulation of cell shape"/>
    <property type="evidence" value="ECO:0007669"/>
    <property type="project" value="UniProtKB-UniRule"/>
</dbReference>
<name>A0A7Y0FVU8_9HYPH</name>
<comment type="pathway">
    <text evidence="1 7">Cell wall biogenesis; peptidoglycan biosynthesis.</text>
</comment>
<dbReference type="GO" id="GO:0018104">
    <property type="term" value="P:peptidoglycan-protein cross-linking"/>
    <property type="evidence" value="ECO:0007669"/>
    <property type="project" value="TreeGrafter"/>
</dbReference>
<dbReference type="InterPro" id="IPR016915">
    <property type="entry name" value="UCP029342"/>
</dbReference>
<dbReference type="SUPFAM" id="SSF141523">
    <property type="entry name" value="L,D-transpeptidase catalytic domain-like"/>
    <property type="match status" value="1"/>
</dbReference>
<dbReference type="Gene3D" id="2.40.440.10">
    <property type="entry name" value="L,D-transpeptidase catalytic domain-like"/>
    <property type="match status" value="1"/>
</dbReference>
<evidence type="ECO:0000256" key="2">
    <source>
        <dbReference type="ARBA" id="ARBA00005992"/>
    </source>
</evidence>
<dbReference type="NCBIfam" id="NF004786">
    <property type="entry name" value="PRK06132.1-3"/>
    <property type="match status" value="1"/>
</dbReference>
<dbReference type="EMBL" id="JABBGK010000001">
    <property type="protein sequence ID" value="NML74009.1"/>
    <property type="molecule type" value="Genomic_DNA"/>
</dbReference>
<keyword evidence="8" id="KW-0732">Signal</keyword>
<evidence type="ECO:0000256" key="4">
    <source>
        <dbReference type="ARBA" id="ARBA00022960"/>
    </source>
</evidence>
<dbReference type="GO" id="GO:0016740">
    <property type="term" value="F:transferase activity"/>
    <property type="evidence" value="ECO:0007669"/>
    <property type="project" value="UniProtKB-KW"/>
</dbReference>
<proteinExistence type="inferred from homology"/>
<gene>
    <name evidence="10" type="ORF">HHL25_07725</name>
</gene>
<dbReference type="PANTHER" id="PTHR30582">
    <property type="entry name" value="L,D-TRANSPEPTIDASE"/>
    <property type="match status" value="1"/>
</dbReference>
<dbReference type="PANTHER" id="PTHR30582:SF2">
    <property type="entry name" value="L,D-TRANSPEPTIDASE YCIB-RELATED"/>
    <property type="match status" value="1"/>
</dbReference>
<evidence type="ECO:0000256" key="1">
    <source>
        <dbReference type="ARBA" id="ARBA00004752"/>
    </source>
</evidence>
<dbReference type="Gene3D" id="1.10.101.10">
    <property type="entry name" value="PGBD-like superfamily/PGBD"/>
    <property type="match status" value="1"/>
</dbReference>
<evidence type="ECO:0000256" key="8">
    <source>
        <dbReference type="SAM" id="SignalP"/>
    </source>
</evidence>
<feature type="chain" id="PRO_5031364011" evidence="8">
    <location>
        <begin position="24"/>
        <end position="415"/>
    </location>
</feature>
<evidence type="ECO:0000256" key="7">
    <source>
        <dbReference type="PROSITE-ProRule" id="PRU01373"/>
    </source>
</evidence>
<evidence type="ECO:0000256" key="5">
    <source>
        <dbReference type="ARBA" id="ARBA00022984"/>
    </source>
</evidence>
<dbReference type="Pfam" id="PF03734">
    <property type="entry name" value="YkuD"/>
    <property type="match status" value="1"/>
</dbReference>
<evidence type="ECO:0000259" key="9">
    <source>
        <dbReference type="PROSITE" id="PS52029"/>
    </source>
</evidence>
<dbReference type="GO" id="GO:0071555">
    <property type="term" value="P:cell wall organization"/>
    <property type="evidence" value="ECO:0007669"/>
    <property type="project" value="UniProtKB-UniRule"/>
</dbReference>
<comment type="similarity">
    <text evidence="2">Belongs to the YkuD family.</text>
</comment>
<comment type="caution">
    <text evidence="10">The sequence shown here is derived from an EMBL/GenBank/DDBJ whole genome shotgun (WGS) entry which is preliminary data.</text>
</comment>
<dbReference type="InterPro" id="IPR038063">
    <property type="entry name" value="Transpep_catalytic_dom"/>
</dbReference>
<keyword evidence="11" id="KW-1185">Reference proteome</keyword>
<accession>A0A7Y0FVU8</accession>
<dbReference type="Proteomes" id="UP000541470">
    <property type="component" value="Unassembled WGS sequence"/>
</dbReference>
<dbReference type="SUPFAM" id="SSF47090">
    <property type="entry name" value="PGBD-like"/>
    <property type="match status" value="1"/>
</dbReference>
<dbReference type="GO" id="GO:0005576">
    <property type="term" value="C:extracellular region"/>
    <property type="evidence" value="ECO:0007669"/>
    <property type="project" value="TreeGrafter"/>
</dbReference>
<evidence type="ECO:0000256" key="3">
    <source>
        <dbReference type="ARBA" id="ARBA00022679"/>
    </source>
</evidence>
<dbReference type="NCBIfam" id="NF004785">
    <property type="entry name" value="PRK06132.1-2"/>
    <property type="match status" value="1"/>
</dbReference>
<dbReference type="InterPro" id="IPR036365">
    <property type="entry name" value="PGBD-like_sf"/>
</dbReference>
<dbReference type="CDD" id="cd16913">
    <property type="entry name" value="YkuD_like"/>
    <property type="match status" value="1"/>
</dbReference>
<dbReference type="InterPro" id="IPR005490">
    <property type="entry name" value="LD_TPept_cat_dom"/>
</dbReference>
<dbReference type="UniPathway" id="UPA00219"/>
<organism evidence="10 11">
    <name type="scientific">Rhizobium terricola</name>
    <dbReference type="NCBI Taxonomy" id="2728849"/>
    <lineage>
        <taxon>Bacteria</taxon>
        <taxon>Pseudomonadati</taxon>
        <taxon>Pseudomonadota</taxon>
        <taxon>Alphaproteobacteria</taxon>
        <taxon>Hyphomicrobiales</taxon>
        <taxon>Rhizobiaceae</taxon>
        <taxon>Rhizobium/Agrobacterium group</taxon>
        <taxon>Rhizobium</taxon>
    </lineage>
</organism>
<dbReference type="InterPro" id="IPR036366">
    <property type="entry name" value="PGBDSf"/>
</dbReference>
<feature type="signal peptide" evidence="8">
    <location>
        <begin position="1"/>
        <end position="23"/>
    </location>
</feature>
<dbReference type="PIRSF" id="PIRSF029342">
    <property type="entry name" value="UCP029342_ErfK/YbiS/YcfS/YnhG"/>
    <property type="match status" value="1"/>
</dbReference>
<keyword evidence="5 7" id="KW-0573">Peptidoglycan synthesis</keyword>
<reference evidence="10 11" key="1">
    <citation type="submission" date="2020-04" db="EMBL/GenBank/DDBJ databases">
        <title>Rhizobium sp. S-51 isolated from soil.</title>
        <authorList>
            <person name="Dahal R.H."/>
        </authorList>
    </citation>
    <scope>NUCLEOTIDE SEQUENCE [LARGE SCALE GENOMIC DNA]</scope>
    <source>
        <strain evidence="10 11">S-51</strain>
    </source>
</reference>
<evidence type="ECO:0000313" key="11">
    <source>
        <dbReference type="Proteomes" id="UP000541470"/>
    </source>
</evidence>
<evidence type="ECO:0000313" key="10">
    <source>
        <dbReference type="EMBL" id="NML74009.1"/>
    </source>
</evidence>
<keyword evidence="3" id="KW-0808">Transferase</keyword>
<dbReference type="GO" id="GO:0071972">
    <property type="term" value="F:peptidoglycan L,D-transpeptidase activity"/>
    <property type="evidence" value="ECO:0007669"/>
    <property type="project" value="TreeGrafter"/>
</dbReference>
<feature type="active site" description="Nucleophile" evidence="7">
    <location>
        <position position="115"/>
    </location>
</feature>
<keyword evidence="4 7" id="KW-0133">Cell shape</keyword>
<sequence>MMKSLAATLGLLSATILSTPASAGSGGNLQIFVSKTEQSLVVYDGDKVVATSNVSTGKPGHTTPSGVFSILEKRKYHESNLYSNAPMPWMQRITWSGVALHESGSVPNYPASHGCVRLPAAFAKELFKLTERGAHVIITDHPAVPAWLTHEALFTPRAPTPDGQLLSDAELRPSTIDASLKPVEVAMADVLPKAGATAKVVLEEAPPLRILITRRGERETMIDVQTLLGELGFDAGVPDGHAGKMTVAAINGFKRWKGLSTKGALVGADFLTELYKSSGKGVPPLGQIMVRQNFKPLFEAPVGIADPEKALGTHFIEATDVDRFGHKAEWRAVTLENHLTNSTMKRLGITQAADDTAVFTAAAALDRITIPDEIRHRIETMMSEGTSITISDNGIGPETGPGTDFITITHRAPKA</sequence>
<dbReference type="PROSITE" id="PS52029">
    <property type="entry name" value="LD_TPASE"/>
    <property type="match status" value="1"/>
</dbReference>
<evidence type="ECO:0000256" key="6">
    <source>
        <dbReference type="ARBA" id="ARBA00023316"/>
    </source>
</evidence>
<keyword evidence="6 7" id="KW-0961">Cell wall biogenesis/degradation</keyword>
<dbReference type="AlphaFoldDB" id="A0A7Y0FVU8"/>
<feature type="active site" description="Proton donor/acceptor" evidence="7">
    <location>
        <position position="101"/>
    </location>
</feature>
<feature type="domain" description="L,D-TPase catalytic" evidence="9">
    <location>
        <begin position="29"/>
        <end position="139"/>
    </location>
</feature>
<protein>
    <submittedName>
        <fullName evidence="10">L,D-transpeptidase family protein</fullName>
    </submittedName>
</protein>